<keyword evidence="3" id="KW-1185">Reference proteome</keyword>
<evidence type="ECO:0000313" key="2">
    <source>
        <dbReference type="EMBL" id="EFN68633.1"/>
    </source>
</evidence>
<dbReference type="Pfam" id="PF13847">
    <property type="entry name" value="Methyltransf_31"/>
    <property type="match status" value="1"/>
</dbReference>
<dbReference type="EMBL" id="GL438663">
    <property type="protein sequence ID" value="EFN68633.1"/>
    <property type="molecule type" value="Genomic_DNA"/>
</dbReference>
<dbReference type="STRING" id="104421.E2AD39"/>
<organism evidence="3">
    <name type="scientific">Camponotus floridanus</name>
    <name type="common">Florida carpenter ant</name>
    <dbReference type="NCBI Taxonomy" id="104421"/>
    <lineage>
        <taxon>Eukaryota</taxon>
        <taxon>Metazoa</taxon>
        <taxon>Ecdysozoa</taxon>
        <taxon>Arthropoda</taxon>
        <taxon>Hexapoda</taxon>
        <taxon>Insecta</taxon>
        <taxon>Pterygota</taxon>
        <taxon>Neoptera</taxon>
        <taxon>Endopterygota</taxon>
        <taxon>Hymenoptera</taxon>
        <taxon>Apocrita</taxon>
        <taxon>Aculeata</taxon>
        <taxon>Formicoidea</taxon>
        <taxon>Formicidae</taxon>
        <taxon>Formicinae</taxon>
        <taxon>Camponotus</taxon>
    </lineage>
</organism>
<dbReference type="PANTHER" id="PTHR43861">
    <property type="entry name" value="TRANS-ACONITATE 2-METHYLTRANSFERASE-RELATED"/>
    <property type="match status" value="1"/>
</dbReference>
<feature type="domain" description="Methyltransferase" evidence="1">
    <location>
        <begin position="31"/>
        <end position="111"/>
    </location>
</feature>
<evidence type="ECO:0000259" key="1">
    <source>
        <dbReference type="Pfam" id="PF13847"/>
    </source>
</evidence>
<accession>E2AD39</accession>
<feature type="non-terminal residue" evidence="2">
    <location>
        <position position="1"/>
    </location>
</feature>
<dbReference type="CDD" id="cd02440">
    <property type="entry name" value="AdoMet_MTases"/>
    <property type="match status" value="1"/>
</dbReference>
<name>E2AD39_CAMFO</name>
<proteinExistence type="predicted"/>
<dbReference type="PANTHER" id="PTHR43861:SF1">
    <property type="entry name" value="TRANS-ACONITATE 2-METHYLTRANSFERASE"/>
    <property type="match status" value="1"/>
</dbReference>
<gene>
    <name evidence="2" type="ORF">EAG_01202</name>
</gene>
<dbReference type="SUPFAM" id="SSF53335">
    <property type="entry name" value="S-adenosyl-L-methionine-dependent methyltransferases"/>
    <property type="match status" value="1"/>
</dbReference>
<dbReference type="InterPro" id="IPR029063">
    <property type="entry name" value="SAM-dependent_MTases_sf"/>
</dbReference>
<dbReference type="AlphaFoldDB" id="E2AD39"/>
<dbReference type="InParanoid" id="E2AD39"/>
<dbReference type="Gene3D" id="3.40.50.150">
    <property type="entry name" value="Vaccinia Virus protein VP39"/>
    <property type="match status" value="1"/>
</dbReference>
<reference evidence="2 3" key="1">
    <citation type="journal article" date="2010" name="Science">
        <title>Genomic comparison of the ants Camponotus floridanus and Harpegnathos saltator.</title>
        <authorList>
            <person name="Bonasio R."/>
            <person name="Zhang G."/>
            <person name="Ye C."/>
            <person name="Mutti N.S."/>
            <person name="Fang X."/>
            <person name="Qin N."/>
            <person name="Donahue G."/>
            <person name="Yang P."/>
            <person name="Li Q."/>
            <person name="Li C."/>
            <person name="Zhang P."/>
            <person name="Huang Z."/>
            <person name="Berger S.L."/>
            <person name="Reinberg D."/>
            <person name="Wang J."/>
            <person name="Liebig J."/>
        </authorList>
    </citation>
    <scope>NUCLEOTIDE SEQUENCE [LARGE SCALE GENOMIC DNA]</scope>
    <source>
        <strain evidence="3">C129</strain>
    </source>
</reference>
<dbReference type="OMA" id="HANNDDS"/>
<dbReference type="OrthoDB" id="8300214at2759"/>
<dbReference type="Proteomes" id="UP000000311">
    <property type="component" value="Unassembled WGS sequence"/>
</dbReference>
<protein>
    <recommendedName>
        <fullName evidence="1">Methyltransferase domain-containing protein</fullName>
    </recommendedName>
</protein>
<evidence type="ECO:0000313" key="3">
    <source>
        <dbReference type="Proteomes" id="UP000000311"/>
    </source>
</evidence>
<feature type="non-terminal residue" evidence="2">
    <location>
        <position position="116"/>
    </location>
</feature>
<sequence>KEYASCDDLQKLRVLNIIDEFEEDIAQMSGKCMDIGCGPGDITKNILLPALNPNAEITGTDISENMIKFAKKTYSNEKQLKFEVLDIQTKNLPEKYISKFDHIFSFQTLNWCYDIR</sequence>
<dbReference type="InterPro" id="IPR025714">
    <property type="entry name" value="Methyltranfer_dom"/>
</dbReference>